<dbReference type="InterPro" id="IPR059019">
    <property type="entry name" value="WHD_CapW"/>
</dbReference>
<feature type="domain" description="DNA-binding transcriptional repressor CapW winged helix-turn-helix" evidence="2">
    <location>
        <begin position="16"/>
        <end position="72"/>
    </location>
</feature>
<name>A0AAP4FXK8_9ENTR</name>
<evidence type="ECO:0000259" key="2">
    <source>
        <dbReference type="Pfam" id="PF26109"/>
    </source>
</evidence>
<dbReference type="PROSITE" id="PS52050">
    <property type="entry name" value="WYL"/>
    <property type="match status" value="1"/>
</dbReference>
<dbReference type="Pfam" id="PF26109">
    <property type="entry name" value="WHD_BrxR"/>
    <property type="match status" value="1"/>
</dbReference>
<evidence type="ECO:0000313" key="4">
    <source>
        <dbReference type="Proteomes" id="UP001223214"/>
    </source>
</evidence>
<dbReference type="EMBL" id="JASSOM010000074">
    <property type="protein sequence ID" value="MDK9365472.1"/>
    <property type="molecule type" value="Genomic_DNA"/>
</dbReference>
<dbReference type="AlphaFoldDB" id="A0AAP4FXK8"/>
<sequence>MESSFEELVDKESLQQAERLAFIDFRLRYLGEIARNDLIEEFKIGQATASNDLKLYKQFRPQNTDKNNAARTTVVAEGAFYPLIKLDTYTALEFVLHGFCRNELVTRTSYIPAESIDTLMVMDSLQESDIAAITRAIYSNSGIHCCYLSSSSDDHDERQLYPTAVFVDRKHWYFRAYDRNKDPEKSGFKNFKMTRVKSAQWLRNDKPMLHESMPKDEAWHTLLPLQISIHDKCKRETSLTREFGLVDGKKTIICKAAFAYFVRQNWKIDVGVDEKGYYNFKLDNSESLRQIQCAENLFR</sequence>
<proteinExistence type="predicted"/>
<dbReference type="Proteomes" id="UP001223214">
    <property type="component" value="Unassembled WGS sequence"/>
</dbReference>
<protein>
    <submittedName>
        <fullName evidence="3">WYL domain-containing protein</fullName>
    </submittedName>
</protein>
<feature type="domain" description="WYL" evidence="1">
    <location>
        <begin position="131"/>
        <end position="200"/>
    </location>
</feature>
<reference evidence="3 4" key="1">
    <citation type="submission" date="2023-06" db="EMBL/GenBank/DDBJ databases">
        <title>Identification and characterization of antibiotic-resistant Gram-negative bacteria.</title>
        <authorList>
            <person name="Cho G.-S."/>
            <person name="Lee J."/>
            <person name="Tai E."/>
            <person name="Jeong S."/>
            <person name="Kim I."/>
            <person name="Kim B.-E."/>
            <person name="Jeong M.-I."/>
            <person name="Oh K.-K."/>
            <person name="Franz C.M.A.P."/>
        </authorList>
    </citation>
    <scope>NUCLEOTIDE SEQUENCE [LARGE SCALE GENOMIC DNA]</scope>
    <source>
        <strain evidence="3 4">V106_12</strain>
    </source>
</reference>
<keyword evidence="4" id="KW-1185">Reference proteome</keyword>
<comment type="caution">
    <text evidence="3">The sequence shown here is derived from an EMBL/GenBank/DDBJ whole genome shotgun (WGS) entry which is preliminary data.</text>
</comment>
<evidence type="ECO:0000259" key="1">
    <source>
        <dbReference type="Pfam" id="PF13280"/>
    </source>
</evidence>
<dbReference type="Pfam" id="PF13280">
    <property type="entry name" value="WYL"/>
    <property type="match status" value="1"/>
</dbReference>
<gene>
    <name evidence="3" type="ORF">QQF32_19960</name>
</gene>
<organism evidence="3 4">
    <name type="scientific">Lelliottia wanjuensis</name>
    <dbReference type="NCBI Taxonomy" id="3050585"/>
    <lineage>
        <taxon>Bacteria</taxon>
        <taxon>Pseudomonadati</taxon>
        <taxon>Pseudomonadota</taxon>
        <taxon>Gammaproteobacteria</taxon>
        <taxon>Enterobacterales</taxon>
        <taxon>Enterobacteriaceae</taxon>
        <taxon>Lelliottia</taxon>
    </lineage>
</organism>
<dbReference type="InterPro" id="IPR016634">
    <property type="entry name" value="CapW-like"/>
</dbReference>
<dbReference type="InterPro" id="IPR026881">
    <property type="entry name" value="WYL_dom"/>
</dbReference>
<dbReference type="RefSeq" id="WP_285148396.1">
    <property type="nucleotide sequence ID" value="NZ_JASSOM010000074.1"/>
</dbReference>
<evidence type="ECO:0000313" key="3">
    <source>
        <dbReference type="EMBL" id="MDK9365472.1"/>
    </source>
</evidence>
<accession>A0AAP4FXK8</accession>
<dbReference type="PIRSF" id="PIRSF015558">
    <property type="entry name" value="Txn_reg_DeoR_prd"/>
    <property type="match status" value="1"/>
</dbReference>